<evidence type="ECO:0000256" key="1">
    <source>
        <dbReference type="SAM" id="MobiDB-lite"/>
    </source>
</evidence>
<keyword evidence="3" id="KW-1185">Reference proteome</keyword>
<protein>
    <submittedName>
        <fullName evidence="2">Uncharacterized protein</fullName>
    </submittedName>
</protein>
<dbReference type="EMBL" id="JAEUBG010002926">
    <property type="protein sequence ID" value="KAH3683845.1"/>
    <property type="molecule type" value="Genomic_DNA"/>
</dbReference>
<sequence>MPPRCYPYRNECRRLERTTDFPWTTLPKTVCLPFKCGDGYVFMKNWEPLVLGPELAIARLCIVAKVDSSKFSSSNLSPKMDSPPRPTCSSSI</sequence>
<reference evidence="2" key="2">
    <citation type="submission" date="2021-01" db="EMBL/GenBank/DDBJ databases">
        <authorList>
            <person name="Schikora-Tamarit M.A."/>
        </authorList>
    </citation>
    <scope>NUCLEOTIDE SEQUENCE</scope>
    <source>
        <strain evidence="2">CBS2887</strain>
    </source>
</reference>
<feature type="region of interest" description="Disordered" evidence="1">
    <location>
        <begin position="69"/>
        <end position="92"/>
    </location>
</feature>
<proteinExistence type="predicted"/>
<gene>
    <name evidence="2" type="ORF">WICPIJ_005219</name>
</gene>
<dbReference type="Proteomes" id="UP000774326">
    <property type="component" value="Unassembled WGS sequence"/>
</dbReference>
<evidence type="ECO:0000313" key="3">
    <source>
        <dbReference type="Proteomes" id="UP000774326"/>
    </source>
</evidence>
<reference evidence="2" key="1">
    <citation type="journal article" date="2021" name="Open Biol.">
        <title>Shared evolutionary footprints suggest mitochondrial oxidative damage underlies multiple complex I losses in fungi.</title>
        <authorList>
            <person name="Schikora-Tamarit M.A."/>
            <person name="Marcet-Houben M."/>
            <person name="Nosek J."/>
            <person name="Gabaldon T."/>
        </authorList>
    </citation>
    <scope>NUCLEOTIDE SEQUENCE</scope>
    <source>
        <strain evidence="2">CBS2887</strain>
    </source>
</reference>
<dbReference type="AlphaFoldDB" id="A0A9P8Q6G0"/>
<evidence type="ECO:0000313" key="2">
    <source>
        <dbReference type="EMBL" id="KAH3683845.1"/>
    </source>
</evidence>
<accession>A0A9P8Q6G0</accession>
<comment type="caution">
    <text evidence="2">The sequence shown here is derived from an EMBL/GenBank/DDBJ whole genome shotgun (WGS) entry which is preliminary data.</text>
</comment>
<name>A0A9P8Q6G0_WICPI</name>
<dbReference type="OrthoDB" id="10263589at2759"/>
<organism evidence="2 3">
    <name type="scientific">Wickerhamomyces pijperi</name>
    <name type="common">Yeast</name>
    <name type="synonym">Pichia pijperi</name>
    <dbReference type="NCBI Taxonomy" id="599730"/>
    <lineage>
        <taxon>Eukaryota</taxon>
        <taxon>Fungi</taxon>
        <taxon>Dikarya</taxon>
        <taxon>Ascomycota</taxon>
        <taxon>Saccharomycotina</taxon>
        <taxon>Saccharomycetes</taxon>
        <taxon>Phaffomycetales</taxon>
        <taxon>Wickerhamomycetaceae</taxon>
        <taxon>Wickerhamomyces</taxon>
    </lineage>
</organism>